<dbReference type="InterPro" id="IPR054653">
    <property type="entry name" value="EpsI_type_B_pred"/>
</dbReference>
<gene>
    <name evidence="3" type="primary">epsI</name>
    <name evidence="3" type="ORF">H3H37_08705</name>
</gene>
<keyword evidence="4" id="KW-1185">Reference proteome</keyword>
<dbReference type="NCBIfam" id="TIGR02914">
    <property type="entry name" value="EpsI_fam"/>
    <property type="match status" value="1"/>
</dbReference>
<dbReference type="Proteomes" id="UP000534388">
    <property type="component" value="Unassembled WGS sequence"/>
</dbReference>
<feature type="domain" description="Methanolan biosynthesis EpsI" evidence="2">
    <location>
        <begin position="10"/>
        <end position="215"/>
    </location>
</feature>
<organism evidence="3 4">
    <name type="scientific">Rugamonas brunnea</name>
    <dbReference type="NCBI Taxonomy" id="2758569"/>
    <lineage>
        <taxon>Bacteria</taxon>
        <taxon>Pseudomonadati</taxon>
        <taxon>Pseudomonadota</taxon>
        <taxon>Betaproteobacteria</taxon>
        <taxon>Burkholderiales</taxon>
        <taxon>Oxalobacteraceae</taxon>
        <taxon>Telluria group</taxon>
        <taxon>Rugamonas</taxon>
    </lineage>
</organism>
<protein>
    <submittedName>
        <fullName evidence="3">EpsI family protein</fullName>
    </submittedName>
</protein>
<dbReference type="EMBL" id="JACEZT010000004">
    <property type="protein sequence ID" value="MBA5637134.1"/>
    <property type="molecule type" value="Genomic_DNA"/>
</dbReference>
<dbReference type="NCBIfam" id="NF045609">
    <property type="entry name" value="EpsI_type_B"/>
    <property type="match status" value="1"/>
</dbReference>
<accession>A0A7W2ER59</accession>
<evidence type="ECO:0000256" key="1">
    <source>
        <dbReference type="SAM" id="SignalP"/>
    </source>
</evidence>
<sequence length="228" mass="24908">MNKSFAASVVLGALMISSAGLTKVVTPTVKLADSEAKFNLETAIPVAFGDWQVDRQIVPLKVDPELERKLNKLYNQTLARTYVNSDGQRIMLSIAYGGDQSEGLGLHKPEVCYVAQGFQIQADATARVDSGYGQLFVKRLMAVAGERNEPITYWITIGDKVIKPGIDQKLTQLRYGLTGVIPDGMLVRVSTLDTDTAAAYRLQDAFVRAMLQSVDARVRARLIGTIDA</sequence>
<comment type="caution">
    <text evidence="3">The sequence shown here is derived from an EMBL/GenBank/DDBJ whole genome shotgun (WGS) entry which is preliminary data.</text>
</comment>
<name>A0A7W2ER59_9BURK</name>
<proteinExistence type="predicted"/>
<keyword evidence="1" id="KW-0732">Signal</keyword>
<evidence type="ECO:0000313" key="4">
    <source>
        <dbReference type="Proteomes" id="UP000534388"/>
    </source>
</evidence>
<evidence type="ECO:0000313" key="3">
    <source>
        <dbReference type="EMBL" id="MBA5637134.1"/>
    </source>
</evidence>
<evidence type="ECO:0000259" key="2">
    <source>
        <dbReference type="Pfam" id="PF11984"/>
    </source>
</evidence>
<dbReference type="RefSeq" id="WP_182161440.1">
    <property type="nucleotide sequence ID" value="NZ_JACEZT010000004.1"/>
</dbReference>
<feature type="signal peptide" evidence="1">
    <location>
        <begin position="1"/>
        <end position="22"/>
    </location>
</feature>
<reference evidence="3 4" key="1">
    <citation type="submission" date="2020-07" db="EMBL/GenBank/DDBJ databases">
        <title>Novel species isolated from subtropical streams in China.</title>
        <authorList>
            <person name="Lu H."/>
        </authorList>
    </citation>
    <scope>NUCLEOTIDE SEQUENCE [LARGE SCALE GENOMIC DNA]</scope>
    <source>
        <strain evidence="3 4">LX20W</strain>
    </source>
</reference>
<dbReference type="Pfam" id="PF11984">
    <property type="entry name" value="DUF3485"/>
    <property type="match status" value="1"/>
</dbReference>
<dbReference type="AlphaFoldDB" id="A0A7W2ER59"/>
<dbReference type="InterPro" id="IPR014263">
    <property type="entry name" value="Methanolan_biosynth_EpsI"/>
</dbReference>
<feature type="chain" id="PRO_5031105230" evidence="1">
    <location>
        <begin position="23"/>
        <end position="228"/>
    </location>
</feature>